<feature type="transmembrane region" description="Helical" evidence="9">
    <location>
        <begin position="185"/>
        <end position="204"/>
    </location>
</feature>
<dbReference type="VEuPathDB" id="VectorBase:PHUM549150"/>
<dbReference type="GO" id="GO:0032440">
    <property type="term" value="F:2-alkenal reductase [NAD(P)H] activity"/>
    <property type="evidence" value="ECO:0007669"/>
    <property type="project" value="UniProtKB-EC"/>
</dbReference>
<keyword evidence="11" id="KW-0762">Sugar transport</keyword>
<dbReference type="GO" id="GO:0005886">
    <property type="term" value="C:plasma membrane"/>
    <property type="evidence" value="ECO:0007669"/>
    <property type="project" value="UniProtKB-SubCell"/>
</dbReference>
<evidence type="ECO:0000313" key="11">
    <source>
        <dbReference type="EMBL" id="EEB19065.1"/>
    </source>
</evidence>
<dbReference type="InParanoid" id="E0W0A9"/>
<dbReference type="OMA" id="IIMTYAE"/>
<feature type="transmembrane region" description="Helical" evidence="9">
    <location>
        <begin position="127"/>
        <end position="149"/>
    </location>
</feature>
<evidence type="ECO:0000313" key="12">
    <source>
        <dbReference type="EnsemblMetazoa" id="PHUM549150-PA"/>
    </source>
</evidence>
<keyword evidence="6" id="KW-0325">Glycoprotein</keyword>
<comment type="subcellular location">
    <subcellularLocation>
        <location evidence="1">Cell membrane</location>
        <topology evidence="1">Multi-pass membrane protein</topology>
    </subcellularLocation>
</comment>
<keyword evidence="11" id="KW-0560">Oxidoreductase</keyword>
<dbReference type="NCBIfam" id="TIGR00879">
    <property type="entry name" value="SP"/>
    <property type="match status" value="1"/>
</dbReference>
<dbReference type="CDD" id="cd17358">
    <property type="entry name" value="MFS_GLUT6_8_Class3_like"/>
    <property type="match status" value="1"/>
</dbReference>
<feature type="transmembrane region" description="Helical" evidence="9">
    <location>
        <begin position="161"/>
        <end position="179"/>
    </location>
</feature>
<feature type="domain" description="Major facilitator superfamily (MFS) profile" evidence="10">
    <location>
        <begin position="31"/>
        <end position="460"/>
    </location>
</feature>
<organism>
    <name type="scientific">Pediculus humanus subsp. corporis</name>
    <name type="common">Body louse</name>
    <dbReference type="NCBI Taxonomy" id="121224"/>
    <lineage>
        <taxon>Eukaryota</taxon>
        <taxon>Metazoa</taxon>
        <taxon>Ecdysozoa</taxon>
        <taxon>Arthropoda</taxon>
        <taxon>Hexapoda</taxon>
        <taxon>Insecta</taxon>
        <taxon>Pterygota</taxon>
        <taxon>Neoptera</taxon>
        <taxon>Paraneoptera</taxon>
        <taxon>Psocodea</taxon>
        <taxon>Troctomorpha</taxon>
        <taxon>Phthiraptera</taxon>
        <taxon>Anoplura</taxon>
        <taxon>Pediculidae</taxon>
        <taxon>Pediculus</taxon>
    </lineage>
</organism>
<feature type="transmembrane region" description="Helical" evidence="9">
    <location>
        <begin position="369"/>
        <end position="393"/>
    </location>
</feature>
<proteinExistence type="inferred from homology"/>
<dbReference type="Pfam" id="PF00083">
    <property type="entry name" value="Sugar_tr"/>
    <property type="match status" value="1"/>
</dbReference>
<dbReference type="Gene3D" id="1.20.1250.20">
    <property type="entry name" value="MFS general substrate transporter like domains"/>
    <property type="match status" value="1"/>
</dbReference>
<dbReference type="InterPro" id="IPR005829">
    <property type="entry name" value="Sugar_transporter_CS"/>
</dbReference>
<evidence type="ECO:0000256" key="3">
    <source>
        <dbReference type="ARBA" id="ARBA00022692"/>
    </source>
</evidence>
<evidence type="ECO:0000256" key="9">
    <source>
        <dbReference type="SAM" id="Phobius"/>
    </source>
</evidence>
<reference evidence="11" key="2">
    <citation type="submission" date="2007-04" db="EMBL/GenBank/DDBJ databases">
        <title>The genome of the human body louse.</title>
        <authorList>
            <consortium name="The Human Body Louse Genome Consortium"/>
            <person name="Kirkness E."/>
            <person name="Walenz B."/>
            <person name="Hass B."/>
            <person name="Bruggner R."/>
            <person name="Strausberg R."/>
        </authorList>
    </citation>
    <scope>NUCLEOTIDE SEQUENCE</scope>
    <source>
        <strain evidence="11">USDA</strain>
    </source>
</reference>
<dbReference type="PRINTS" id="PR00171">
    <property type="entry name" value="SUGRTRNSPORT"/>
</dbReference>
<feature type="transmembrane region" description="Helical" evidence="9">
    <location>
        <begin position="335"/>
        <end position="357"/>
    </location>
</feature>
<dbReference type="InterPro" id="IPR036259">
    <property type="entry name" value="MFS_trans_sf"/>
</dbReference>
<evidence type="ECO:0000313" key="13">
    <source>
        <dbReference type="Proteomes" id="UP000009046"/>
    </source>
</evidence>
<keyword evidence="4 9" id="KW-1133">Transmembrane helix</keyword>
<dbReference type="GO" id="GO:0051119">
    <property type="term" value="F:sugar transmembrane transporter activity"/>
    <property type="evidence" value="ECO:0007669"/>
    <property type="project" value="InterPro"/>
</dbReference>
<dbReference type="HOGENOM" id="CLU_001265_30_5_1"/>
<dbReference type="CTD" id="8240413"/>
<dbReference type="EMBL" id="DS235858">
    <property type="protein sequence ID" value="EEB19065.1"/>
    <property type="molecule type" value="Genomic_DNA"/>
</dbReference>
<dbReference type="PANTHER" id="PTHR48021">
    <property type="match status" value="1"/>
</dbReference>
<dbReference type="EC" id="1.3.1.74" evidence="11"/>
<dbReference type="EMBL" id="AAZO01006674">
    <property type="status" value="NOT_ANNOTATED_CDS"/>
    <property type="molecule type" value="Genomic_DNA"/>
</dbReference>
<keyword evidence="3 9" id="KW-0812">Transmembrane</keyword>
<dbReference type="InterPro" id="IPR005828">
    <property type="entry name" value="MFS_sugar_transport-like"/>
</dbReference>
<dbReference type="InterPro" id="IPR044775">
    <property type="entry name" value="MFS_ERD6/Tret1-like"/>
</dbReference>
<feature type="transmembrane region" description="Helical" evidence="9">
    <location>
        <begin position="437"/>
        <end position="456"/>
    </location>
</feature>
<feature type="transmembrane region" description="Helical" evidence="9">
    <location>
        <begin position="32"/>
        <end position="54"/>
    </location>
</feature>
<dbReference type="KEGG" id="phu:Phum_PHUM549150"/>
<feature type="transmembrane region" description="Helical" evidence="9">
    <location>
        <begin position="311"/>
        <end position="328"/>
    </location>
</feature>
<evidence type="ECO:0000256" key="2">
    <source>
        <dbReference type="ARBA" id="ARBA00022475"/>
    </source>
</evidence>
<accession>E0W0A9</accession>
<dbReference type="PANTHER" id="PTHR48021:SF47">
    <property type="entry name" value="GH17672P"/>
    <property type="match status" value="1"/>
</dbReference>
<keyword evidence="2" id="KW-1003">Cell membrane</keyword>
<dbReference type="AlphaFoldDB" id="E0W0A9"/>
<evidence type="ECO:0000256" key="5">
    <source>
        <dbReference type="ARBA" id="ARBA00023136"/>
    </source>
</evidence>
<dbReference type="SUPFAM" id="SSF103473">
    <property type="entry name" value="MFS general substrate transporter"/>
    <property type="match status" value="1"/>
</dbReference>
<evidence type="ECO:0000259" key="10">
    <source>
        <dbReference type="PROSITE" id="PS50850"/>
    </source>
</evidence>
<dbReference type="FunCoup" id="E0W0A9">
    <property type="interactions" value="9"/>
</dbReference>
<dbReference type="PROSITE" id="PS50850">
    <property type="entry name" value="MFS"/>
    <property type="match status" value="1"/>
</dbReference>
<dbReference type="eggNOG" id="KOG0254">
    <property type="taxonomic scope" value="Eukaryota"/>
</dbReference>
<keyword evidence="8" id="KW-0813">Transport</keyword>
<dbReference type="EnsemblMetazoa" id="PHUM549150-RA">
    <property type="protein sequence ID" value="PHUM549150-PA"/>
    <property type="gene ID" value="PHUM549150"/>
</dbReference>
<dbReference type="GeneID" id="8240413"/>
<feature type="transmembrane region" description="Helical" evidence="9">
    <location>
        <begin position="74"/>
        <end position="95"/>
    </location>
</feature>
<evidence type="ECO:0000256" key="8">
    <source>
        <dbReference type="RuleBase" id="RU003346"/>
    </source>
</evidence>
<evidence type="ECO:0000256" key="6">
    <source>
        <dbReference type="ARBA" id="ARBA00023180"/>
    </source>
</evidence>
<dbReference type="Proteomes" id="UP000009046">
    <property type="component" value="Unassembled WGS sequence"/>
</dbReference>
<dbReference type="InterPro" id="IPR003663">
    <property type="entry name" value="Sugar/inositol_transpt"/>
</dbReference>
<dbReference type="RefSeq" id="XP_002431803.1">
    <property type="nucleotide sequence ID" value="XM_002431758.1"/>
</dbReference>
<feature type="transmembrane region" description="Helical" evidence="9">
    <location>
        <begin position="405"/>
        <end position="425"/>
    </location>
</feature>
<dbReference type="FunFam" id="1.20.1250.20:FF:000055">
    <property type="entry name" value="Facilitated trehalose transporter Tret1-2 homolog"/>
    <property type="match status" value="1"/>
</dbReference>
<evidence type="ECO:0000256" key="4">
    <source>
        <dbReference type="ARBA" id="ARBA00022989"/>
    </source>
</evidence>
<keyword evidence="13" id="KW-1185">Reference proteome</keyword>
<gene>
    <name evidence="12" type="primary">8240413</name>
    <name evidence="11" type="ORF">Phum_PHUM549150</name>
</gene>
<dbReference type="STRING" id="121224.E0W0A9"/>
<keyword evidence="5 9" id="KW-0472">Membrane</keyword>
<dbReference type="InterPro" id="IPR020846">
    <property type="entry name" value="MFS_dom"/>
</dbReference>
<reference evidence="12" key="3">
    <citation type="submission" date="2020-05" db="UniProtKB">
        <authorList>
            <consortium name="EnsemblMetazoa"/>
        </authorList>
    </citation>
    <scope>IDENTIFICATION</scope>
    <source>
        <strain evidence="12">USDA</strain>
    </source>
</reference>
<evidence type="ECO:0000256" key="1">
    <source>
        <dbReference type="ARBA" id="ARBA00004651"/>
    </source>
</evidence>
<dbReference type="OrthoDB" id="4142200at2759"/>
<dbReference type="PROSITE" id="PS00216">
    <property type="entry name" value="SUGAR_TRANSPORT_1"/>
    <property type="match status" value="1"/>
</dbReference>
<evidence type="ECO:0000256" key="7">
    <source>
        <dbReference type="ARBA" id="ARBA00024348"/>
    </source>
</evidence>
<dbReference type="InterPro" id="IPR050549">
    <property type="entry name" value="MFS_Trehalose_Transporter"/>
</dbReference>
<feature type="transmembrane region" description="Helical" evidence="9">
    <location>
        <begin position="270"/>
        <end position="291"/>
    </location>
</feature>
<feature type="transmembrane region" description="Helical" evidence="9">
    <location>
        <begin position="102"/>
        <end position="121"/>
    </location>
</feature>
<name>E0W0A9_PEDHC</name>
<sequence length="473" mass="52116">MSGYLLEQKEIENQTVKKFQNPDKKPKMYRQLMVGFSANLASTITGTIIAWTSPSLPILEGPDSPIPITKLQNSWMASLMPLGAIFGPFFAGYVAEKFGRKNTLLFSALPTLVSWIALAFSKSVETIYFARFLAGFVVGWIFTVISMYLAEIAHKSVRGAILSLSQPFIVVGLLFDYCIGPYVPFMWLSIGAAFLPIIFAIIFFKMPESPYYFLGIGKKNEAEKSLEWLRGGFDDEAQCELLDIQANVEKAKCESGTIKDLFATKGTTKAFIISLGLMAFQQFSGINAVLFNSQTIFEKAGGSISPEGSTIILGLIMLLASVVTPFVVDRLGRKVLLITSAAGMAAAQGIIGLCFYLEKTGRDTSSINFLPLVSLVEYVIIYSIGFGPLPWAVMGEMFPSNVKSIASTLVSSFCWGLAFLITRFFNDFVETLGNDYTFWIFGSCCIVAIFFIYFIFPETKGKSLAEIQKLLNS</sequence>
<reference evidence="11" key="1">
    <citation type="submission" date="2007-04" db="EMBL/GenBank/DDBJ databases">
        <title>Annotation of Pediculus humanus corporis strain USDA.</title>
        <authorList>
            <person name="Kirkness E."/>
            <person name="Hannick L."/>
            <person name="Hass B."/>
            <person name="Bruggner R."/>
            <person name="Lawson D."/>
            <person name="Bidwell S."/>
            <person name="Joardar V."/>
            <person name="Caler E."/>
            <person name="Walenz B."/>
            <person name="Inman J."/>
            <person name="Schobel S."/>
            <person name="Galinsky K."/>
            <person name="Amedeo P."/>
            <person name="Strausberg R."/>
        </authorList>
    </citation>
    <scope>NUCLEOTIDE SEQUENCE</scope>
    <source>
        <strain evidence="11">USDA</strain>
    </source>
</reference>
<comment type="similarity">
    <text evidence="7">Belongs to the major facilitator superfamily. Sugar transporter (TC 2.A.1.1) family. Trehalose transporter subfamily.</text>
</comment>
<protein>
    <submittedName>
        <fullName evidence="11 12">Sugar transporter, putative</fullName>
        <ecNumber evidence="11">1.3.1.74</ecNumber>
    </submittedName>
</protein>